<dbReference type="AlphaFoldDB" id="A0A565C6M2"/>
<evidence type="ECO:0000313" key="1">
    <source>
        <dbReference type="EMBL" id="VVB09301.1"/>
    </source>
</evidence>
<dbReference type="EMBL" id="CABITT030000006">
    <property type="protein sequence ID" value="VVB09301.1"/>
    <property type="molecule type" value="Genomic_DNA"/>
</dbReference>
<reference evidence="1" key="1">
    <citation type="submission" date="2019-07" db="EMBL/GenBank/DDBJ databases">
        <authorList>
            <person name="Dittberner H."/>
        </authorList>
    </citation>
    <scope>NUCLEOTIDE SEQUENCE [LARGE SCALE GENOMIC DNA]</scope>
</reference>
<name>A0A565C6M2_9BRAS</name>
<keyword evidence="2" id="KW-1185">Reference proteome</keyword>
<gene>
    <name evidence="1" type="ORF">ANE_LOCUS19745</name>
</gene>
<dbReference type="Proteomes" id="UP000489600">
    <property type="component" value="Unassembled WGS sequence"/>
</dbReference>
<comment type="caution">
    <text evidence="1">The sequence shown here is derived from an EMBL/GenBank/DDBJ whole genome shotgun (WGS) entry which is preliminary data.</text>
</comment>
<dbReference type="OrthoDB" id="1111715at2759"/>
<accession>A0A565C6M2</accession>
<organism evidence="1 2">
    <name type="scientific">Arabis nemorensis</name>
    <dbReference type="NCBI Taxonomy" id="586526"/>
    <lineage>
        <taxon>Eukaryota</taxon>
        <taxon>Viridiplantae</taxon>
        <taxon>Streptophyta</taxon>
        <taxon>Embryophyta</taxon>
        <taxon>Tracheophyta</taxon>
        <taxon>Spermatophyta</taxon>
        <taxon>Magnoliopsida</taxon>
        <taxon>eudicotyledons</taxon>
        <taxon>Gunneridae</taxon>
        <taxon>Pentapetalae</taxon>
        <taxon>rosids</taxon>
        <taxon>malvids</taxon>
        <taxon>Brassicales</taxon>
        <taxon>Brassicaceae</taxon>
        <taxon>Arabideae</taxon>
        <taxon>Arabis</taxon>
    </lineage>
</organism>
<evidence type="ECO:0000313" key="2">
    <source>
        <dbReference type="Proteomes" id="UP000489600"/>
    </source>
</evidence>
<proteinExistence type="predicted"/>
<protein>
    <submittedName>
        <fullName evidence="1">Uncharacterized protein</fullName>
    </submittedName>
</protein>
<sequence>MACPYSFTIWNWLCSGLLGRRINPDWEITLRSITRQNIERDDSLLLRLALQATIYGIWRERNNKRHQQSPRSVLLLTRTIDKDMQNRLQAIYHGDESRLTEVMQRWSRSTSIPS</sequence>